<dbReference type="GeneID" id="71983945"/>
<organism evidence="2 3">
    <name type="scientific">Passalora fulva</name>
    <name type="common">Tomato leaf mold</name>
    <name type="synonym">Cladosporium fulvum</name>
    <dbReference type="NCBI Taxonomy" id="5499"/>
    <lineage>
        <taxon>Eukaryota</taxon>
        <taxon>Fungi</taxon>
        <taxon>Dikarya</taxon>
        <taxon>Ascomycota</taxon>
        <taxon>Pezizomycotina</taxon>
        <taxon>Dothideomycetes</taxon>
        <taxon>Dothideomycetidae</taxon>
        <taxon>Mycosphaerellales</taxon>
        <taxon>Mycosphaerellaceae</taxon>
        <taxon>Fulvia</taxon>
    </lineage>
</organism>
<dbReference type="EMBL" id="CP090166">
    <property type="protein sequence ID" value="UJO16166.1"/>
    <property type="molecule type" value="Genomic_DNA"/>
</dbReference>
<accession>A0A9Q8LEY2</accession>
<evidence type="ECO:0000313" key="2">
    <source>
        <dbReference type="EMBL" id="UJO16166.1"/>
    </source>
</evidence>
<dbReference type="AlphaFoldDB" id="A0A9Q8LEY2"/>
<gene>
    <name evidence="2" type="ORF">CLAFUR5_04067</name>
</gene>
<evidence type="ECO:0000259" key="1">
    <source>
        <dbReference type="Pfam" id="PF17389"/>
    </source>
</evidence>
<dbReference type="InterPro" id="IPR035396">
    <property type="entry name" value="Bac_rhamnosid6H"/>
</dbReference>
<dbReference type="PANTHER" id="PTHR33307">
    <property type="entry name" value="ALPHA-RHAMNOSIDASE (EUROFUNG)"/>
    <property type="match status" value="1"/>
</dbReference>
<dbReference type="InterPro" id="IPR012341">
    <property type="entry name" value="6hp_glycosidase-like_sf"/>
</dbReference>
<sequence length="100" mass="11384">MKYSTGRRLAVDTQTAYTLALHLSLYDEPGQIRKAAERLDYLVRRGARFSIATGFASTPYLGHAMTKCGLSDVFYRMLLHTKCPSWLYPVTMGATTMWER</sequence>
<dbReference type="OrthoDB" id="10036721at2759"/>
<reference evidence="2" key="2">
    <citation type="journal article" date="2022" name="Microb. Genom.">
        <title>A chromosome-scale genome assembly of the tomato pathogen Cladosporium fulvum reveals a compartmentalized genome architecture and the presence of a dispensable chromosome.</title>
        <authorList>
            <person name="Zaccaron A.Z."/>
            <person name="Chen L.H."/>
            <person name="Samaras A."/>
            <person name="Stergiopoulos I."/>
        </authorList>
    </citation>
    <scope>NUCLEOTIDE SEQUENCE</scope>
    <source>
        <strain evidence="2">Race5_Kim</strain>
    </source>
</reference>
<dbReference type="Proteomes" id="UP000756132">
    <property type="component" value="Chromosome 4"/>
</dbReference>
<dbReference type="InterPro" id="IPR016007">
    <property type="entry name" value="Alpha_rhamnosid"/>
</dbReference>
<protein>
    <submittedName>
        <fullName evidence="2">Alpha-L-rhamnosidase</fullName>
    </submittedName>
</protein>
<proteinExistence type="predicted"/>
<dbReference type="Pfam" id="PF17389">
    <property type="entry name" value="Bac_rhamnosid6H"/>
    <property type="match status" value="1"/>
</dbReference>
<reference evidence="2" key="1">
    <citation type="submission" date="2021-12" db="EMBL/GenBank/DDBJ databases">
        <authorList>
            <person name="Zaccaron A."/>
            <person name="Stergiopoulos I."/>
        </authorList>
    </citation>
    <scope>NUCLEOTIDE SEQUENCE</scope>
    <source>
        <strain evidence="2">Race5_Kim</strain>
    </source>
</reference>
<feature type="domain" description="Alpha-L-rhamnosidase six-hairpin glycosidase" evidence="1">
    <location>
        <begin position="7"/>
        <end position="100"/>
    </location>
</feature>
<dbReference type="KEGG" id="ffu:CLAFUR5_04067"/>
<keyword evidence="3" id="KW-1185">Reference proteome</keyword>
<dbReference type="RefSeq" id="XP_047760532.1">
    <property type="nucleotide sequence ID" value="XM_047903215.1"/>
</dbReference>
<dbReference type="GO" id="GO:0005975">
    <property type="term" value="P:carbohydrate metabolic process"/>
    <property type="evidence" value="ECO:0007669"/>
    <property type="project" value="InterPro"/>
</dbReference>
<evidence type="ECO:0000313" key="3">
    <source>
        <dbReference type="Proteomes" id="UP000756132"/>
    </source>
</evidence>
<dbReference type="PANTHER" id="PTHR33307:SF6">
    <property type="entry name" value="ALPHA-RHAMNOSIDASE (EUROFUNG)-RELATED"/>
    <property type="match status" value="1"/>
</dbReference>
<name>A0A9Q8LEY2_PASFU</name>
<dbReference type="Gene3D" id="1.50.10.10">
    <property type="match status" value="1"/>
</dbReference>